<proteinExistence type="predicted"/>
<evidence type="ECO:0000313" key="1">
    <source>
        <dbReference type="EMBL" id="MBJ3811551.1"/>
    </source>
</evidence>
<protein>
    <submittedName>
        <fullName evidence="1">MFS transporter</fullName>
    </submittedName>
</protein>
<organism evidence="1 3">
    <name type="scientific">Streptomyces flavofungini</name>
    <dbReference type="NCBI Taxonomy" id="68200"/>
    <lineage>
        <taxon>Bacteria</taxon>
        <taxon>Bacillati</taxon>
        <taxon>Actinomycetota</taxon>
        <taxon>Actinomycetes</taxon>
        <taxon>Kitasatosporales</taxon>
        <taxon>Streptomycetaceae</taxon>
        <taxon>Streptomyces</taxon>
    </lineage>
</organism>
<evidence type="ECO:0000313" key="3">
    <source>
        <dbReference type="Proteomes" id="UP000634780"/>
    </source>
</evidence>
<dbReference type="Proteomes" id="UP000634780">
    <property type="component" value="Unassembled WGS sequence"/>
</dbReference>
<keyword evidence="3" id="KW-1185">Reference proteome</keyword>
<gene>
    <name evidence="1" type="ORF">JGB26_31430</name>
    <name evidence="2" type="ORF">JGB26_32775</name>
</gene>
<evidence type="ECO:0000313" key="2">
    <source>
        <dbReference type="EMBL" id="MBJ3811811.1"/>
    </source>
</evidence>
<dbReference type="EMBL" id="JAEKOZ010000030">
    <property type="protein sequence ID" value="MBJ3811811.1"/>
    <property type="molecule type" value="Genomic_DNA"/>
</dbReference>
<name>A0ABS0XF04_9ACTN</name>
<dbReference type="Pfam" id="PF11700">
    <property type="entry name" value="ATG22"/>
    <property type="match status" value="1"/>
</dbReference>
<dbReference type="EMBL" id="JAEKOZ010000027">
    <property type="protein sequence ID" value="MBJ3811551.1"/>
    <property type="molecule type" value="Genomic_DNA"/>
</dbReference>
<dbReference type="InterPro" id="IPR024671">
    <property type="entry name" value="Atg22-like"/>
</dbReference>
<comment type="caution">
    <text evidence="1">The sequence shown here is derived from an EMBL/GenBank/DDBJ whole genome shotgun (WGS) entry which is preliminary data.</text>
</comment>
<sequence>MTESAAHPDDCVHPPGLRVRAGSYAEHFSAYEIGDRGPARLGPPLFGLTYQLTGSRRDAILSLVALHVPSCGLHARVPVRRGFSNQRRRPVVYAFGLPGGPLLRAEDSEALGDICCQM</sequence>
<reference evidence="1 3" key="1">
    <citation type="submission" date="2020-12" db="EMBL/GenBank/DDBJ databases">
        <title>Streptomyces typhae sp. nov., a novel endophytic actinomycete isolated from the root of cattail pollen (Typha angustifolia L.).</title>
        <authorList>
            <person name="Peng C."/>
            <person name="Liu C."/>
        </authorList>
    </citation>
    <scope>NUCLEOTIDE SEQUENCE [LARGE SCALE GENOMIC DNA]</scope>
    <source>
        <strain evidence="1 3">JCM 4753</strain>
    </source>
</reference>
<accession>A0ABS0XF04</accession>